<keyword evidence="5" id="KW-0812">Transmembrane</keyword>
<evidence type="ECO:0000256" key="4">
    <source>
        <dbReference type="ARBA" id="ARBA00006627"/>
    </source>
</evidence>
<evidence type="ECO:0000313" key="11">
    <source>
        <dbReference type="Proteomes" id="UP001470230"/>
    </source>
</evidence>
<organism evidence="10 11">
    <name type="scientific">Tritrichomonas musculus</name>
    <dbReference type="NCBI Taxonomy" id="1915356"/>
    <lineage>
        <taxon>Eukaryota</taxon>
        <taxon>Metamonada</taxon>
        <taxon>Parabasalia</taxon>
        <taxon>Tritrichomonadida</taxon>
        <taxon>Tritrichomonadidae</taxon>
        <taxon>Tritrichomonas</taxon>
    </lineage>
</organism>
<proteinExistence type="inferred from homology"/>
<dbReference type="PANTHER" id="PTHR13416:SF2">
    <property type="entry name" value="TRANSMEMBRANE PROTEIN 43"/>
    <property type="match status" value="1"/>
</dbReference>
<keyword evidence="9" id="KW-0539">Nucleus</keyword>
<dbReference type="Proteomes" id="UP001470230">
    <property type="component" value="Unassembled WGS sequence"/>
</dbReference>
<dbReference type="Pfam" id="PF07787">
    <property type="entry name" value="TMEM43"/>
    <property type="match status" value="1"/>
</dbReference>
<name>A0ABR2I629_9EUKA</name>
<sequence length="397" mass="46708">MFILRNLSTEQLISIITKLKYLFYFLLYTVGEITDSYYPNLVHSIVKDTTIIDPFNMTNITGYVYFSISGAKYPTIYDEFLNLTVHGAIIKRKVEYCQYKQVINSFGIFSSGSFIDTYPTKWVPEYINSSNFVDKNFINPPLSVVVNETEHFNNVTIGNLTIPSFFYSDDLVFYYFEPSQEGIDNFTYSNASSSFEFINRGFFYHSVTNKSTLTRLEKIKKKLKEKGNEYDDILYETQKEMFQKCHSGDVRIRYRLYAPINVTYFGYVQNFTLTPILIDDIRFGATKRGANQSIQSLVRAYTPDGMYGEPDSLENFFSFSYLYIIKMKVAFDTWKFILRLFQNDPIRSTYWFLTVGFANLTFRSIIWSYSYEFKVMGFSSRWNACTWSFMWNMENTI</sequence>
<comment type="similarity">
    <text evidence="4">Belongs to the TMEM43 family.</text>
</comment>
<evidence type="ECO:0000256" key="7">
    <source>
        <dbReference type="ARBA" id="ARBA00022989"/>
    </source>
</evidence>
<accession>A0ABR2I629</accession>
<evidence type="ECO:0000256" key="6">
    <source>
        <dbReference type="ARBA" id="ARBA00022824"/>
    </source>
</evidence>
<dbReference type="EMBL" id="JAPFFF010000019">
    <property type="protein sequence ID" value="KAK8857936.1"/>
    <property type="molecule type" value="Genomic_DNA"/>
</dbReference>
<evidence type="ECO:0000256" key="3">
    <source>
        <dbReference type="ARBA" id="ARBA00004586"/>
    </source>
</evidence>
<evidence type="ECO:0000313" key="10">
    <source>
        <dbReference type="EMBL" id="KAK8857936.1"/>
    </source>
</evidence>
<dbReference type="InterPro" id="IPR012430">
    <property type="entry name" value="TMEM43_fam"/>
</dbReference>
<keyword evidence="7" id="KW-1133">Transmembrane helix</keyword>
<comment type="caution">
    <text evidence="10">The sequence shown here is derived from an EMBL/GenBank/DDBJ whole genome shotgun (WGS) entry which is preliminary data.</text>
</comment>
<comment type="subcellular location">
    <subcellularLocation>
        <location evidence="1">Endomembrane system</location>
        <topology evidence="1">Multi-pass membrane protein</topology>
    </subcellularLocation>
    <subcellularLocation>
        <location evidence="3">Endoplasmic reticulum membrane</location>
    </subcellularLocation>
    <subcellularLocation>
        <location evidence="2">Nucleus envelope</location>
    </subcellularLocation>
</comment>
<keyword evidence="6" id="KW-0256">Endoplasmic reticulum</keyword>
<evidence type="ECO:0000256" key="2">
    <source>
        <dbReference type="ARBA" id="ARBA00004259"/>
    </source>
</evidence>
<gene>
    <name evidence="10" type="ORF">M9Y10_013035</name>
</gene>
<evidence type="ECO:0000256" key="1">
    <source>
        <dbReference type="ARBA" id="ARBA00004127"/>
    </source>
</evidence>
<keyword evidence="8" id="KW-0472">Membrane</keyword>
<evidence type="ECO:0000256" key="8">
    <source>
        <dbReference type="ARBA" id="ARBA00023136"/>
    </source>
</evidence>
<evidence type="ECO:0000256" key="5">
    <source>
        <dbReference type="ARBA" id="ARBA00022692"/>
    </source>
</evidence>
<reference evidence="10 11" key="1">
    <citation type="submission" date="2024-04" db="EMBL/GenBank/DDBJ databases">
        <title>Tritrichomonas musculus Genome.</title>
        <authorList>
            <person name="Alves-Ferreira E."/>
            <person name="Grigg M."/>
            <person name="Lorenzi H."/>
            <person name="Galac M."/>
        </authorList>
    </citation>
    <scope>NUCLEOTIDE SEQUENCE [LARGE SCALE GENOMIC DNA]</scope>
    <source>
        <strain evidence="10 11">EAF2021</strain>
    </source>
</reference>
<keyword evidence="11" id="KW-1185">Reference proteome</keyword>
<evidence type="ECO:0000256" key="9">
    <source>
        <dbReference type="ARBA" id="ARBA00023242"/>
    </source>
</evidence>
<protein>
    <submittedName>
        <fullName evidence="10">Uncharacterized protein</fullName>
    </submittedName>
</protein>
<dbReference type="PANTHER" id="PTHR13416">
    <property type="match status" value="1"/>
</dbReference>